<feature type="transmembrane region" description="Helical" evidence="1">
    <location>
        <begin position="101"/>
        <end position="123"/>
    </location>
</feature>
<keyword evidence="1" id="KW-1133">Transmembrane helix</keyword>
<evidence type="ECO:0008006" key="4">
    <source>
        <dbReference type="Google" id="ProtNLM"/>
    </source>
</evidence>
<dbReference type="EMBL" id="LCUJ01000007">
    <property type="protein sequence ID" value="OCL98221.1"/>
    <property type="molecule type" value="Genomic_DNA"/>
</dbReference>
<protein>
    <recommendedName>
        <fullName evidence="4">DUF2254 domain-containing protein</fullName>
    </recommendedName>
</protein>
<gene>
    <name evidence="2" type="ORF">AAX29_01740</name>
</gene>
<name>A0A1C0B5M0_9BACT</name>
<accession>A0A1C0B5M0</accession>
<evidence type="ECO:0000313" key="2">
    <source>
        <dbReference type="EMBL" id="OCL98221.1"/>
    </source>
</evidence>
<sequence length="609" mass="71942">MEEGKDECKEIFQSIRTSFNKFLRYTKKYPLTILSLVIILQLLYFQVNLENISFQNILMSLSTIFATILALVFTLSLIPIQNAASMWTFSILKIYRGDKTNYIIFLFFSIAILVFIIFAIFEYSLNKTFIFSIILFFIGFIFDNLRIYYIHTISLINPQSILEKIKKEAFKTIDDFDNTVNSMNKQNNNITKQEAYRFLPNYQQDINYWLNDFAEIYQKTAGRNDLFVAKVALNYMLKVLEYALEKRKDSVNYHLVYTGLLPVKEADVTKDIIYPFCDRLKELFILSCKSSTENIALEVIETYKNLAIVLSKFDLETANIPIHYAKDCTKYAQSINSIEIPFQAINIIFHISTNSQNKNKFRYIDTYIIDFIKDNIEYLYLKDRVELAEDCIKYLMRLNKLDNDFKKRFEKNIEVIELFVPYTLFYEIKKDKLAFSNPLGGAYSLSISTSIGNIYQFTTLKDDINLIIIDMLDVVWRHLRKIAENYDIQNSFMIHEINSTIKHIADITLNLLKEDKEFEKKLLDKFIWLLSFYWKAYENKTSFNEQYLLRCIETLEKIAMEYSKCGYYEVSKNVQSHIKSILDNISKISKNENLIKEIEKTHQKIQNIL</sequence>
<feature type="transmembrane region" description="Helical" evidence="1">
    <location>
        <begin position="29"/>
        <end position="45"/>
    </location>
</feature>
<dbReference type="RefSeq" id="WP_066187052.1">
    <property type="nucleotide sequence ID" value="NZ_LCUJ01000007.1"/>
</dbReference>
<dbReference type="Proteomes" id="UP000093281">
    <property type="component" value="Unassembled WGS sequence"/>
</dbReference>
<dbReference type="AlphaFoldDB" id="A0A1C0B5M0"/>
<proteinExistence type="predicted"/>
<comment type="caution">
    <text evidence="2">The sequence shown here is derived from an EMBL/GenBank/DDBJ whole genome shotgun (WGS) entry which is preliminary data.</text>
</comment>
<feature type="transmembrane region" description="Helical" evidence="1">
    <location>
        <begin position="57"/>
        <end position="80"/>
    </location>
</feature>
<reference evidence="3" key="1">
    <citation type="submission" date="2015-05" db="EMBL/GenBank/DDBJ databases">
        <authorList>
            <person name="Rovetto F."/>
            <person name="Cocolin L."/>
            <person name="Illeghems K."/>
            <person name="Van Nieuwerburgh F."/>
            <person name="Houf K."/>
        </authorList>
    </citation>
    <scope>NUCLEOTIDE SEQUENCE [LARGE SCALE GENOMIC DNA]</scope>
    <source>
        <strain evidence="3">DU22</strain>
    </source>
</reference>
<feature type="transmembrane region" description="Helical" evidence="1">
    <location>
        <begin position="129"/>
        <end position="149"/>
    </location>
</feature>
<evidence type="ECO:0000256" key="1">
    <source>
        <dbReference type="SAM" id="Phobius"/>
    </source>
</evidence>
<keyword evidence="1" id="KW-0472">Membrane</keyword>
<keyword evidence="1" id="KW-0812">Transmembrane</keyword>
<organism evidence="2 3">
    <name type="scientific">Aliarcobacter thereius</name>
    <dbReference type="NCBI Taxonomy" id="544718"/>
    <lineage>
        <taxon>Bacteria</taxon>
        <taxon>Pseudomonadati</taxon>
        <taxon>Campylobacterota</taxon>
        <taxon>Epsilonproteobacteria</taxon>
        <taxon>Campylobacterales</taxon>
        <taxon>Arcobacteraceae</taxon>
        <taxon>Aliarcobacter</taxon>
    </lineage>
</organism>
<evidence type="ECO:0000313" key="3">
    <source>
        <dbReference type="Proteomes" id="UP000093281"/>
    </source>
</evidence>